<dbReference type="EMBL" id="BLVP01000043">
    <property type="protein sequence ID" value="GFM38570.1"/>
    <property type="molecule type" value="Genomic_DNA"/>
</dbReference>
<dbReference type="PANTHER" id="PTHR33449">
    <property type="entry name" value="NUCLEOID-ASSOCIATED PROTEIN YBAB"/>
    <property type="match status" value="1"/>
</dbReference>
<evidence type="ECO:0000313" key="4">
    <source>
        <dbReference type="EMBL" id="GFM38570.1"/>
    </source>
</evidence>
<accession>A0A7J0BY02</accession>
<comment type="subunit">
    <text evidence="2">Homodimer.</text>
</comment>
<dbReference type="InterPro" id="IPR004401">
    <property type="entry name" value="YbaB/EbfC"/>
</dbReference>
<comment type="subcellular location">
    <subcellularLocation>
        <location evidence="2">Cytoplasm</location>
        <location evidence="2">Nucleoid</location>
    </subcellularLocation>
</comment>
<evidence type="ECO:0000256" key="3">
    <source>
        <dbReference type="SAM" id="MobiDB-lite"/>
    </source>
</evidence>
<evidence type="ECO:0000313" key="5">
    <source>
        <dbReference type="Proteomes" id="UP000503820"/>
    </source>
</evidence>
<reference evidence="4 5" key="1">
    <citation type="submission" date="2020-05" db="EMBL/GenBank/DDBJ databases">
        <title>Draft genome sequence of Desulfovibrio psychrotolerans JS1T.</title>
        <authorList>
            <person name="Ueno A."/>
            <person name="Tamazawa S."/>
            <person name="Tamamura S."/>
            <person name="Murakami T."/>
            <person name="Kiyama T."/>
            <person name="Inomata H."/>
            <person name="Amano Y."/>
            <person name="Miyakawa K."/>
            <person name="Tamaki H."/>
            <person name="Naganuma T."/>
            <person name="Kaneko K."/>
        </authorList>
    </citation>
    <scope>NUCLEOTIDE SEQUENCE [LARGE SCALE GENOMIC DNA]</scope>
    <source>
        <strain evidence="4 5">JS1</strain>
    </source>
</reference>
<gene>
    <name evidence="4" type="ORF">DSM19430T_32540</name>
</gene>
<dbReference type="NCBIfam" id="TIGR00103">
    <property type="entry name" value="DNA_YbaB_EbfC"/>
    <property type="match status" value="1"/>
</dbReference>
<keyword evidence="5" id="KW-1185">Reference proteome</keyword>
<name>A0A7J0BY02_9BACT</name>
<keyword evidence="1 2" id="KW-0238">DNA-binding</keyword>
<sequence length="103" mass="11139">MRGMNDMLRQAQQMQRKMTELQDQLGTRTVEATSGGGMVAVVCNGKQDILSIKIDPAAVDPSDVDMLQDLVLTAINEAIRQSKAMVEKEMGAITGGMKIPGLF</sequence>
<evidence type="ECO:0000256" key="1">
    <source>
        <dbReference type="ARBA" id="ARBA00023125"/>
    </source>
</evidence>
<dbReference type="RefSeq" id="WP_174411178.1">
    <property type="nucleotide sequence ID" value="NZ_BLVP01000043.1"/>
</dbReference>
<dbReference type="GO" id="GO:0003677">
    <property type="term" value="F:DNA binding"/>
    <property type="evidence" value="ECO:0007669"/>
    <property type="project" value="UniProtKB-UniRule"/>
</dbReference>
<comment type="function">
    <text evidence="2">Binds to DNA and alters its conformation. May be involved in regulation of gene expression, nucleoid organization and DNA protection.</text>
</comment>
<dbReference type="SUPFAM" id="SSF82607">
    <property type="entry name" value="YbaB-like"/>
    <property type="match status" value="1"/>
</dbReference>
<dbReference type="PIRSF" id="PIRSF004555">
    <property type="entry name" value="UCP004555"/>
    <property type="match status" value="1"/>
</dbReference>
<organism evidence="4 5">
    <name type="scientific">Desulfovibrio psychrotolerans</name>
    <dbReference type="NCBI Taxonomy" id="415242"/>
    <lineage>
        <taxon>Bacteria</taxon>
        <taxon>Pseudomonadati</taxon>
        <taxon>Thermodesulfobacteriota</taxon>
        <taxon>Desulfovibrionia</taxon>
        <taxon>Desulfovibrionales</taxon>
        <taxon>Desulfovibrionaceae</taxon>
        <taxon>Desulfovibrio</taxon>
    </lineage>
</organism>
<dbReference type="GO" id="GO:0005829">
    <property type="term" value="C:cytosol"/>
    <property type="evidence" value="ECO:0007669"/>
    <property type="project" value="TreeGrafter"/>
</dbReference>
<dbReference type="GO" id="GO:0043590">
    <property type="term" value="C:bacterial nucleoid"/>
    <property type="evidence" value="ECO:0007669"/>
    <property type="project" value="UniProtKB-UniRule"/>
</dbReference>
<dbReference type="AlphaFoldDB" id="A0A7J0BY02"/>
<dbReference type="Pfam" id="PF02575">
    <property type="entry name" value="YbaB_DNA_bd"/>
    <property type="match status" value="1"/>
</dbReference>
<comment type="similarity">
    <text evidence="2">Belongs to the YbaB/EbfC family.</text>
</comment>
<dbReference type="HAMAP" id="MF_00274">
    <property type="entry name" value="DNA_YbaB_EbfC"/>
    <property type="match status" value="1"/>
</dbReference>
<dbReference type="PANTHER" id="PTHR33449:SF1">
    <property type="entry name" value="NUCLEOID-ASSOCIATED PROTEIN YBAB"/>
    <property type="match status" value="1"/>
</dbReference>
<evidence type="ECO:0000256" key="2">
    <source>
        <dbReference type="HAMAP-Rule" id="MF_00274"/>
    </source>
</evidence>
<dbReference type="InterPro" id="IPR036894">
    <property type="entry name" value="YbaB-like_sf"/>
</dbReference>
<dbReference type="Gene3D" id="3.30.1310.10">
    <property type="entry name" value="Nucleoid-associated protein YbaB-like domain"/>
    <property type="match status" value="1"/>
</dbReference>
<feature type="compositionally biased region" description="Polar residues" evidence="3">
    <location>
        <begin position="10"/>
        <end position="20"/>
    </location>
</feature>
<protein>
    <recommendedName>
        <fullName evidence="2">Nucleoid-associated protein DSM19430T_32540</fullName>
    </recommendedName>
</protein>
<proteinExistence type="inferred from homology"/>
<comment type="caution">
    <text evidence="4">The sequence shown here is derived from an EMBL/GenBank/DDBJ whole genome shotgun (WGS) entry which is preliminary data.</text>
</comment>
<dbReference type="Proteomes" id="UP000503820">
    <property type="component" value="Unassembled WGS sequence"/>
</dbReference>
<keyword evidence="2" id="KW-0963">Cytoplasm</keyword>
<feature type="region of interest" description="Disordered" evidence="3">
    <location>
        <begin position="1"/>
        <end position="20"/>
    </location>
</feature>